<name>A0A2W1BMC9_HELAM</name>
<dbReference type="SUPFAM" id="SSF50494">
    <property type="entry name" value="Trypsin-like serine proteases"/>
    <property type="match status" value="1"/>
</dbReference>
<gene>
    <name evidence="3" type="primary">HaOG207267</name>
    <name evidence="3" type="ORF">B5X24_HaOG207267</name>
</gene>
<keyword evidence="2" id="KW-0732">Signal</keyword>
<proteinExistence type="predicted"/>
<feature type="region of interest" description="Disordered" evidence="1">
    <location>
        <begin position="488"/>
        <end position="508"/>
    </location>
</feature>
<dbReference type="PANTHER" id="PTHR24260">
    <property type="match status" value="1"/>
</dbReference>
<dbReference type="OrthoDB" id="6924245at2759"/>
<evidence type="ECO:0000256" key="2">
    <source>
        <dbReference type="SAM" id="SignalP"/>
    </source>
</evidence>
<dbReference type="InterPro" id="IPR009003">
    <property type="entry name" value="Peptidase_S1_PA"/>
</dbReference>
<dbReference type="InterPro" id="IPR051333">
    <property type="entry name" value="CLIP_Serine_Protease"/>
</dbReference>
<reference evidence="3 4" key="1">
    <citation type="journal article" date="2017" name="BMC Biol.">
        <title>Genomic innovations, transcriptional plasticity and gene loss underlying the evolution and divergence of two highly polyphagous and invasive Helicoverpa pest species.</title>
        <authorList>
            <person name="Pearce S.L."/>
            <person name="Clarke D.F."/>
            <person name="East P.D."/>
            <person name="Elfekih S."/>
            <person name="Gordon K.H."/>
            <person name="Jermiin L.S."/>
            <person name="McGaughran A."/>
            <person name="Oakeshott J.G."/>
            <person name="Papanikolaou A."/>
            <person name="Perera O.P."/>
            <person name="Rane R.V."/>
            <person name="Richards S."/>
            <person name="Tay W.T."/>
            <person name="Walsh T.K."/>
            <person name="Anderson A."/>
            <person name="Anderson C.J."/>
            <person name="Asgari S."/>
            <person name="Board P.G."/>
            <person name="Bretschneider A."/>
            <person name="Campbell P.M."/>
            <person name="Chertemps T."/>
            <person name="Christeller J.T."/>
            <person name="Coppin C.W."/>
            <person name="Downes S.J."/>
            <person name="Duan G."/>
            <person name="Farnsworth C.A."/>
            <person name="Good R.T."/>
            <person name="Han L.B."/>
            <person name="Han Y.C."/>
            <person name="Hatje K."/>
            <person name="Horne I."/>
            <person name="Huang Y.P."/>
            <person name="Hughes D.S."/>
            <person name="Jacquin-Joly E."/>
            <person name="James W."/>
            <person name="Jhangiani S."/>
            <person name="Kollmar M."/>
            <person name="Kuwar S.S."/>
            <person name="Li S."/>
            <person name="Liu N.Y."/>
            <person name="Maibeche M.T."/>
            <person name="Miller J.R."/>
            <person name="Montagne N."/>
            <person name="Perry T."/>
            <person name="Qu J."/>
            <person name="Song S.V."/>
            <person name="Sutton G.G."/>
            <person name="Vogel H."/>
            <person name="Walenz B.P."/>
            <person name="Xu W."/>
            <person name="Zhang H.J."/>
            <person name="Zou Z."/>
            <person name="Batterham P."/>
            <person name="Edwards O.R."/>
            <person name="Feyereisen R."/>
            <person name="Gibbs R.A."/>
            <person name="Heckel D.G."/>
            <person name="McGrath A."/>
            <person name="Robin C."/>
            <person name="Scherer S.E."/>
            <person name="Worley K.C."/>
            <person name="Wu Y.D."/>
        </authorList>
    </citation>
    <scope>NUCLEOTIDE SEQUENCE [LARGE SCALE GENOMIC DNA]</scope>
    <source>
        <strain evidence="3">Harm_GR_Male_#8</strain>
        <tissue evidence="3">Whole organism</tissue>
    </source>
</reference>
<organism evidence="3 4">
    <name type="scientific">Helicoverpa armigera</name>
    <name type="common">Cotton bollworm</name>
    <name type="synonym">Heliothis armigera</name>
    <dbReference type="NCBI Taxonomy" id="29058"/>
    <lineage>
        <taxon>Eukaryota</taxon>
        <taxon>Metazoa</taxon>
        <taxon>Ecdysozoa</taxon>
        <taxon>Arthropoda</taxon>
        <taxon>Hexapoda</taxon>
        <taxon>Insecta</taxon>
        <taxon>Pterygota</taxon>
        <taxon>Neoptera</taxon>
        <taxon>Endopterygota</taxon>
        <taxon>Lepidoptera</taxon>
        <taxon>Glossata</taxon>
        <taxon>Ditrysia</taxon>
        <taxon>Noctuoidea</taxon>
        <taxon>Noctuidae</taxon>
        <taxon>Heliothinae</taxon>
        <taxon>Helicoverpa</taxon>
    </lineage>
</organism>
<dbReference type="AlphaFoldDB" id="A0A2W1BMC9"/>
<evidence type="ECO:0000313" key="4">
    <source>
        <dbReference type="Proteomes" id="UP000249218"/>
    </source>
</evidence>
<dbReference type="EMBL" id="KZ150028">
    <property type="protein sequence ID" value="PZC74775.1"/>
    <property type="molecule type" value="Genomic_DNA"/>
</dbReference>
<feature type="signal peptide" evidence="2">
    <location>
        <begin position="1"/>
        <end position="21"/>
    </location>
</feature>
<dbReference type="Proteomes" id="UP000249218">
    <property type="component" value="Unassembled WGS sequence"/>
</dbReference>
<feature type="chain" id="PRO_5016026564" description="Peptidase S1 domain-containing protein" evidence="2">
    <location>
        <begin position="22"/>
        <end position="634"/>
    </location>
</feature>
<sequence length="634" mass="71320">MLEKQMLFTQLIIIVFGGVSAVCDVSSVAVSEGLLGQSADFMWLGVLQVYIRDFDKRHVAMSGIVLITPRYALGNADDVARIPERVFSTVSMGKAEELVGGLFPAVDDLEYYKAGVFNDNMFGVVLDREETVAVFIRATNTPYAVSVLSYTVHPEYEHTTMHSLAVYEHTTMHSLAVVELDVSGEAFQLIPVCLHPQQDTKQDLQPEKLYLIGYTDEHKALEKVIYQITPLKDKVCDEYNERIGVTEQSNVPTASVCGYAPYSSIKCQWDDGMALVSNATNGVFTLMGLSIHGPGCTAPARYIALSPYVSWLRLVTGSDADSPQPPQPDQPAYIPAHKLFTSNETRRSSVDFYLIGHDFIPHQKKTGKHSKGGWLKNFYIEPIERDSKTLAIYPIEELFEISPDDCKKRRTLMYREDIFVTVPESRTEITYKLDLYDLKTLFCKCITLKVKCFERSYAYLSFREEFDFVEGTEDLQTIKFDVNKHGSMPIRTAPPGKKDKPKKLTDDQSNYKPTFITFDTKKGTVLSNQLYLRFWFPVTGKLELKMYGAPIDMNPYTLDTTTLAGHTEPEYHDPSYYLGGSIPQMMHRGVADTLVADVHEPVSAGRRLATTPLCVTVLSSLTITLSLNTLLYIR</sequence>
<accession>A0A2W1BMC9</accession>
<evidence type="ECO:0000256" key="1">
    <source>
        <dbReference type="SAM" id="MobiDB-lite"/>
    </source>
</evidence>
<protein>
    <recommendedName>
        <fullName evidence="5">Peptidase S1 domain-containing protein</fullName>
    </recommendedName>
</protein>
<feature type="compositionally biased region" description="Basic and acidic residues" evidence="1">
    <location>
        <begin position="496"/>
        <end position="506"/>
    </location>
</feature>
<dbReference type="Gene3D" id="2.40.10.10">
    <property type="entry name" value="Trypsin-like serine proteases"/>
    <property type="match status" value="1"/>
</dbReference>
<evidence type="ECO:0000313" key="3">
    <source>
        <dbReference type="EMBL" id="PZC74775.1"/>
    </source>
</evidence>
<evidence type="ECO:0008006" key="5">
    <source>
        <dbReference type="Google" id="ProtNLM"/>
    </source>
</evidence>
<keyword evidence="4" id="KW-1185">Reference proteome</keyword>
<dbReference type="PANTHER" id="PTHR24260:SF145">
    <property type="entry name" value="FI17609P1-RELATED"/>
    <property type="match status" value="1"/>
</dbReference>
<dbReference type="InterPro" id="IPR043504">
    <property type="entry name" value="Peptidase_S1_PA_chymotrypsin"/>
</dbReference>